<keyword evidence="3" id="KW-0805">Transcription regulation</keyword>
<dbReference type="PROSITE" id="PS51257">
    <property type="entry name" value="PROKAR_LIPOPROTEIN"/>
    <property type="match status" value="1"/>
</dbReference>
<keyword evidence="5" id="KW-0539">Nucleus</keyword>
<evidence type="ECO:0000256" key="4">
    <source>
        <dbReference type="ARBA" id="ARBA00023163"/>
    </source>
</evidence>
<evidence type="ECO:0000313" key="7">
    <source>
        <dbReference type="Proteomes" id="UP000027195"/>
    </source>
</evidence>
<dbReference type="GO" id="GO:0000981">
    <property type="term" value="F:DNA-binding transcription factor activity, RNA polymerase II-specific"/>
    <property type="evidence" value="ECO:0007669"/>
    <property type="project" value="InterPro"/>
</dbReference>
<dbReference type="OrthoDB" id="3162874at2759"/>
<dbReference type="STRING" id="930990.A0A067N2J3"/>
<gene>
    <name evidence="6" type="ORF">BOTBODRAFT_194833</name>
</gene>
<evidence type="ECO:0000313" key="6">
    <source>
        <dbReference type="EMBL" id="KDQ21185.1"/>
    </source>
</evidence>
<dbReference type="EMBL" id="KL198016">
    <property type="protein sequence ID" value="KDQ21185.1"/>
    <property type="molecule type" value="Genomic_DNA"/>
</dbReference>
<protein>
    <recommendedName>
        <fullName evidence="8">Transcription factor domain-containing protein</fullName>
    </recommendedName>
</protein>
<evidence type="ECO:0000256" key="5">
    <source>
        <dbReference type="ARBA" id="ARBA00023242"/>
    </source>
</evidence>
<evidence type="ECO:0000256" key="2">
    <source>
        <dbReference type="ARBA" id="ARBA00022723"/>
    </source>
</evidence>
<dbReference type="AlphaFoldDB" id="A0A067N2J3"/>
<keyword evidence="2" id="KW-0479">Metal-binding</keyword>
<accession>A0A067N2J3</accession>
<comment type="subcellular location">
    <subcellularLocation>
        <location evidence="1">Nucleus</location>
    </subcellularLocation>
</comment>
<dbReference type="HOGENOM" id="CLU_769431_0_0_1"/>
<dbReference type="Proteomes" id="UP000027195">
    <property type="component" value="Unassembled WGS sequence"/>
</dbReference>
<dbReference type="PANTHER" id="PTHR47338">
    <property type="entry name" value="ZN(II)2CYS6 TRANSCRIPTION FACTOR (EUROFUNG)-RELATED"/>
    <property type="match status" value="1"/>
</dbReference>
<dbReference type="CDD" id="cd12148">
    <property type="entry name" value="fungal_TF_MHR"/>
    <property type="match status" value="1"/>
</dbReference>
<organism evidence="6 7">
    <name type="scientific">Botryobasidium botryosum (strain FD-172 SS1)</name>
    <dbReference type="NCBI Taxonomy" id="930990"/>
    <lineage>
        <taxon>Eukaryota</taxon>
        <taxon>Fungi</taxon>
        <taxon>Dikarya</taxon>
        <taxon>Basidiomycota</taxon>
        <taxon>Agaricomycotina</taxon>
        <taxon>Agaricomycetes</taxon>
        <taxon>Cantharellales</taxon>
        <taxon>Botryobasidiaceae</taxon>
        <taxon>Botryobasidium</taxon>
    </lineage>
</organism>
<dbReference type="InterPro" id="IPR050815">
    <property type="entry name" value="TF_fung"/>
</dbReference>
<keyword evidence="7" id="KW-1185">Reference proteome</keyword>
<dbReference type="GO" id="GO:0046872">
    <property type="term" value="F:metal ion binding"/>
    <property type="evidence" value="ECO:0007669"/>
    <property type="project" value="UniProtKB-KW"/>
</dbReference>
<keyword evidence="4" id="KW-0804">Transcription</keyword>
<dbReference type="PANTHER" id="PTHR47338:SF29">
    <property type="entry name" value="ZN(2)-C6 FUNGAL-TYPE DOMAIN-CONTAINING PROTEIN"/>
    <property type="match status" value="1"/>
</dbReference>
<evidence type="ECO:0000256" key="3">
    <source>
        <dbReference type="ARBA" id="ARBA00023015"/>
    </source>
</evidence>
<name>A0A067N2J3_BOTB1</name>
<evidence type="ECO:0000256" key="1">
    <source>
        <dbReference type="ARBA" id="ARBA00004123"/>
    </source>
</evidence>
<proteinExistence type="predicted"/>
<reference evidence="7" key="1">
    <citation type="journal article" date="2014" name="Proc. Natl. Acad. Sci. U.S.A.">
        <title>Extensive sampling of basidiomycete genomes demonstrates inadequacy of the white-rot/brown-rot paradigm for wood decay fungi.</title>
        <authorList>
            <person name="Riley R."/>
            <person name="Salamov A.A."/>
            <person name="Brown D.W."/>
            <person name="Nagy L.G."/>
            <person name="Floudas D."/>
            <person name="Held B.W."/>
            <person name="Levasseur A."/>
            <person name="Lombard V."/>
            <person name="Morin E."/>
            <person name="Otillar R."/>
            <person name="Lindquist E.A."/>
            <person name="Sun H."/>
            <person name="LaButti K.M."/>
            <person name="Schmutz J."/>
            <person name="Jabbour D."/>
            <person name="Luo H."/>
            <person name="Baker S.E."/>
            <person name="Pisabarro A.G."/>
            <person name="Walton J.D."/>
            <person name="Blanchette R.A."/>
            <person name="Henrissat B."/>
            <person name="Martin F."/>
            <person name="Cullen D."/>
            <person name="Hibbett D.S."/>
            <person name="Grigoriev I.V."/>
        </authorList>
    </citation>
    <scope>NUCLEOTIDE SEQUENCE [LARGE SCALE GENOMIC DNA]</scope>
    <source>
        <strain evidence="7">FD-172 SS1</strain>
    </source>
</reference>
<sequence>MREATLSCSVTVGFAQSCGLHLIAPPLWGAETSSKLGGPVRTWLELGRRIKVWWTIFPLSRWASTFTRSGRPSTREDDDQIKTVWHLPQECYEEGRVPEDDFNSVSSLYALESGAALVSQDSPETIRSKIVILLERATTLGERAPEETNNCDPSDPFWLDFYCTDNALAAFIWSLPPLQRETQGLIGPDVSPTELVPELTFGHVMAYGAVIQLHNPLAKAGHDESRQKCFQAARGVMRVARLILAFKHTMSVVLSVTWFVAFQVYSRELNKVTEEARNPPMISYRDSSAPGAGDLISDMTVLLTLMRRLAEIYPVVCMSLLPPCVLPGKPPLNPSCPRIAPQVTELQEWYDKHCKIDARYSLS</sequence>
<evidence type="ECO:0008006" key="8">
    <source>
        <dbReference type="Google" id="ProtNLM"/>
    </source>
</evidence>
<dbReference type="InParanoid" id="A0A067N2J3"/>
<dbReference type="GO" id="GO:0005634">
    <property type="term" value="C:nucleus"/>
    <property type="evidence" value="ECO:0007669"/>
    <property type="project" value="UniProtKB-SubCell"/>
</dbReference>